<proteinExistence type="inferred from homology"/>
<dbReference type="PROSITE" id="PS00061">
    <property type="entry name" value="ADH_SHORT"/>
    <property type="match status" value="1"/>
</dbReference>
<dbReference type="NCBIfam" id="NF005559">
    <property type="entry name" value="PRK07231.1"/>
    <property type="match status" value="1"/>
</dbReference>
<dbReference type="Pfam" id="PF13561">
    <property type="entry name" value="adh_short_C2"/>
    <property type="match status" value="1"/>
</dbReference>
<dbReference type="EMBL" id="FUEZ01000004">
    <property type="protein sequence ID" value="SPM41991.1"/>
    <property type="molecule type" value="Genomic_DNA"/>
</dbReference>
<name>A0A2U3PE09_9MYCO</name>
<evidence type="ECO:0000313" key="5">
    <source>
        <dbReference type="Proteomes" id="UP000240424"/>
    </source>
</evidence>
<dbReference type="SUPFAM" id="SSF51735">
    <property type="entry name" value="NAD(P)-binding Rossmann-fold domains"/>
    <property type="match status" value="1"/>
</dbReference>
<keyword evidence="2" id="KW-0560">Oxidoreductase</keyword>
<sequence>MAPQVVLITGALTGIGRATAVAFAKKGAKVVVSGRHDDKGQALVSELKTLGAEAEFVRADVTHEDEVRNLVDQTVARFGRLDVAVNNAGFEGELGPIQDATVENFKAVHDTNVLGVFLSMKHEVRAMTGQDAGSIVNISSTYGHKAAAGGTAYVSSKFAVEGLTKTVALEQGNSGIRVNAVAPGLTDTEMADRFTGSAEVNDALVSTIPFLRRGNTEELANAIVFISSSEASYISGTVLDVDGGMSAT</sequence>
<dbReference type="Gene3D" id="3.40.50.720">
    <property type="entry name" value="NAD(P)-binding Rossmann-like Domain"/>
    <property type="match status" value="1"/>
</dbReference>
<dbReference type="SMART" id="SM00822">
    <property type="entry name" value="PKS_KR"/>
    <property type="match status" value="1"/>
</dbReference>
<comment type="similarity">
    <text evidence="1">Belongs to the short-chain dehydrogenases/reductases (SDR) family.</text>
</comment>
<accession>A0A2U3PE09</accession>
<gene>
    <name evidence="4" type="ORF">MNAB215_4209</name>
</gene>
<dbReference type="GO" id="GO:0016491">
    <property type="term" value="F:oxidoreductase activity"/>
    <property type="evidence" value="ECO:0007669"/>
    <property type="project" value="UniProtKB-KW"/>
</dbReference>
<evidence type="ECO:0000256" key="2">
    <source>
        <dbReference type="ARBA" id="ARBA00023002"/>
    </source>
</evidence>
<dbReference type="PRINTS" id="PR00081">
    <property type="entry name" value="GDHRDH"/>
</dbReference>
<dbReference type="PANTHER" id="PTHR42820">
    <property type="entry name" value="SHORT-CHAIN DEHYDROGENASE REDUCTASE"/>
    <property type="match status" value="1"/>
</dbReference>
<dbReference type="STRING" id="1841861.GCA_900157365_02529"/>
<dbReference type="CDD" id="cd05233">
    <property type="entry name" value="SDR_c"/>
    <property type="match status" value="1"/>
</dbReference>
<evidence type="ECO:0000259" key="3">
    <source>
        <dbReference type="SMART" id="SM00822"/>
    </source>
</evidence>
<dbReference type="PANTHER" id="PTHR42820:SF1">
    <property type="entry name" value="SHORT-CHAIN DEHYDROGENASE_REDUCTASE FAMILY PROTEIN"/>
    <property type="match status" value="1"/>
</dbReference>
<feature type="domain" description="Ketoreductase" evidence="3">
    <location>
        <begin position="4"/>
        <end position="144"/>
    </location>
</feature>
<keyword evidence="5" id="KW-1185">Reference proteome</keyword>
<evidence type="ECO:0000313" key="4">
    <source>
        <dbReference type="EMBL" id="SPM41991.1"/>
    </source>
</evidence>
<dbReference type="InterPro" id="IPR002347">
    <property type="entry name" value="SDR_fam"/>
</dbReference>
<dbReference type="InterPro" id="IPR020904">
    <property type="entry name" value="Sc_DH/Rdtase_CS"/>
</dbReference>
<dbReference type="PRINTS" id="PR00080">
    <property type="entry name" value="SDRFAMILY"/>
</dbReference>
<dbReference type="FunFam" id="3.40.50.720:FF:000084">
    <property type="entry name" value="Short-chain dehydrogenase reductase"/>
    <property type="match status" value="1"/>
</dbReference>
<dbReference type="RefSeq" id="WP_077080509.1">
    <property type="nucleotide sequence ID" value="NZ_FUEZ01000004.1"/>
</dbReference>
<evidence type="ECO:0000256" key="1">
    <source>
        <dbReference type="ARBA" id="ARBA00006484"/>
    </source>
</evidence>
<dbReference type="InterPro" id="IPR057326">
    <property type="entry name" value="KR_dom"/>
</dbReference>
<organism evidence="4 5">
    <name type="scientific">Mycobacterium numidiamassiliense</name>
    <dbReference type="NCBI Taxonomy" id="1841861"/>
    <lineage>
        <taxon>Bacteria</taxon>
        <taxon>Bacillati</taxon>
        <taxon>Actinomycetota</taxon>
        <taxon>Actinomycetes</taxon>
        <taxon>Mycobacteriales</taxon>
        <taxon>Mycobacteriaceae</taxon>
        <taxon>Mycobacterium</taxon>
    </lineage>
</organism>
<reference evidence="4 5" key="1">
    <citation type="submission" date="2017-01" db="EMBL/GenBank/DDBJ databases">
        <authorList>
            <consortium name="Urmite Genomes"/>
        </authorList>
    </citation>
    <scope>NUCLEOTIDE SEQUENCE [LARGE SCALE GENOMIC DNA]</scope>
    <source>
        <strain evidence="4 5">AB215</strain>
    </source>
</reference>
<dbReference type="OrthoDB" id="7064009at2"/>
<dbReference type="AlphaFoldDB" id="A0A2U3PE09"/>
<dbReference type="Proteomes" id="UP000240424">
    <property type="component" value="Unassembled WGS sequence"/>
</dbReference>
<dbReference type="InterPro" id="IPR036291">
    <property type="entry name" value="NAD(P)-bd_dom_sf"/>
</dbReference>
<protein>
    <submittedName>
        <fullName evidence="4">NAD(P)-dependent dehydrogenase, short-chain alcohol dehydrogenase family</fullName>
    </submittedName>
</protein>